<keyword evidence="2" id="KW-1185">Reference proteome</keyword>
<dbReference type="AlphaFoldDB" id="A0ABD0KHQ8"/>
<reference evidence="1 2" key="1">
    <citation type="journal article" date="2023" name="Sci. Data">
        <title>Genome assembly of the Korean intertidal mud-creeper Batillaria attramentaria.</title>
        <authorList>
            <person name="Patra A.K."/>
            <person name="Ho P.T."/>
            <person name="Jun S."/>
            <person name="Lee S.J."/>
            <person name="Kim Y."/>
            <person name="Won Y.J."/>
        </authorList>
    </citation>
    <scope>NUCLEOTIDE SEQUENCE [LARGE SCALE GENOMIC DNA]</scope>
    <source>
        <strain evidence="1">Wonlab-2016</strain>
    </source>
</reference>
<proteinExistence type="predicted"/>
<dbReference type="Proteomes" id="UP001519460">
    <property type="component" value="Unassembled WGS sequence"/>
</dbReference>
<protein>
    <submittedName>
        <fullName evidence="1">Uncharacterized protein</fullName>
    </submittedName>
</protein>
<evidence type="ECO:0000313" key="1">
    <source>
        <dbReference type="EMBL" id="KAK7486457.1"/>
    </source>
</evidence>
<name>A0ABD0KHQ8_9CAEN</name>
<gene>
    <name evidence="1" type="ORF">BaRGS_00022258</name>
</gene>
<organism evidence="1 2">
    <name type="scientific">Batillaria attramentaria</name>
    <dbReference type="NCBI Taxonomy" id="370345"/>
    <lineage>
        <taxon>Eukaryota</taxon>
        <taxon>Metazoa</taxon>
        <taxon>Spiralia</taxon>
        <taxon>Lophotrochozoa</taxon>
        <taxon>Mollusca</taxon>
        <taxon>Gastropoda</taxon>
        <taxon>Caenogastropoda</taxon>
        <taxon>Sorbeoconcha</taxon>
        <taxon>Cerithioidea</taxon>
        <taxon>Batillariidae</taxon>
        <taxon>Batillaria</taxon>
    </lineage>
</organism>
<dbReference type="EMBL" id="JACVVK020000178">
    <property type="protein sequence ID" value="KAK7486457.1"/>
    <property type="molecule type" value="Genomic_DNA"/>
</dbReference>
<comment type="caution">
    <text evidence="1">The sequence shown here is derived from an EMBL/GenBank/DDBJ whole genome shotgun (WGS) entry which is preliminary data.</text>
</comment>
<sequence length="83" mass="9214">MENPSVWKPYRTLLSNAVQLLRLNRAAKPKVERNLGAMRRDRAVVFSLSEFRHKSGSTPSDVEAMLLRVCASACRSRGKGAGL</sequence>
<evidence type="ECO:0000313" key="2">
    <source>
        <dbReference type="Proteomes" id="UP001519460"/>
    </source>
</evidence>
<accession>A0ABD0KHQ8</accession>